<evidence type="ECO:0000313" key="13">
    <source>
        <dbReference type="Proteomes" id="UP000216207"/>
    </source>
</evidence>
<proteinExistence type="inferred from homology"/>
<dbReference type="NCBIfam" id="TIGR00125">
    <property type="entry name" value="cyt_tran_rel"/>
    <property type="match status" value="1"/>
</dbReference>
<dbReference type="Proteomes" id="UP000216207">
    <property type="component" value="Unassembled WGS sequence"/>
</dbReference>
<comment type="function">
    <text evidence="1 10">Catalyzes the reversible adenylation of nicotinate mononucleotide (NaMN) to nicotinic acid adenine dinucleotide (NaAD).</text>
</comment>
<comment type="pathway">
    <text evidence="2 10">Cofactor biosynthesis; NAD(+) biosynthesis; deamido-NAD(+) from nicotinate D-ribonucleotide: step 1/1.</text>
</comment>
<reference evidence="12 13" key="1">
    <citation type="submission" date="2017-07" db="EMBL/GenBank/DDBJ databases">
        <title>Isolation and whole genome analysis of endospore-forming bacteria from heroin.</title>
        <authorList>
            <person name="Kalinowski J."/>
            <person name="Ahrens B."/>
            <person name="Al-Dilaimi A."/>
            <person name="Winkler A."/>
            <person name="Wibberg D."/>
            <person name="Schleenbecker U."/>
            <person name="Ruckert C."/>
            <person name="Wolfel R."/>
            <person name="Grass G."/>
        </authorList>
    </citation>
    <scope>NUCLEOTIDE SEQUENCE [LARGE SCALE GENOMIC DNA]</scope>
    <source>
        <strain evidence="12 13">7539</strain>
    </source>
</reference>
<keyword evidence="6 10" id="KW-0547">Nucleotide-binding</keyword>
<organism evidence="12 13">
    <name type="scientific">Shouchella clausii</name>
    <name type="common">Alkalihalobacillus clausii</name>
    <dbReference type="NCBI Taxonomy" id="79880"/>
    <lineage>
        <taxon>Bacteria</taxon>
        <taxon>Bacillati</taxon>
        <taxon>Bacillota</taxon>
        <taxon>Bacilli</taxon>
        <taxon>Bacillales</taxon>
        <taxon>Bacillaceae</taxon>
        <taxon>Shouchella</taxon>
    </lineage>
</organism>
<keyword evidence="4 10" id="KW-0808">Transferase</keyword>
<dbReference type="Pfam" id="PF01467">
    <property type="entry name" value="CTP_transf_like"/>
    <property type="match status" value="1"/>
</dbReference>
<dbReference type="InterPro" id="IPR014729">
    <property type="entry name" value="Rossmann-like_a/b/a_fold"/>
</dbReference>
<evidence type="ECO:0000256" key="5">
    <source>
        <dbReference type="ARBA" id="ARBA00022695"/>
    </source>
</evidence>
<evidence type="ECO:0000256" key="1">
    <source>
        <dbReference type="ARBA" id="ARBA00002324"/>
    </source>
</evidence>
<dbReference type="EC" id="2.7.7.18" evidence="10"/>
<evidence type="ECO:0000256" key="6">
    <source>
        <dbReference type="ARBA" id="ARBA00022741"/>
    </source>
</evidence>
<dbReference type="UniPathway" id="UPA00253">
    <property type="reaction ID" value="UER00332"/>
</dbReference>
<dbReference type="GO" id="GO:0005524">
    <property type="term" value="F:ATP binding"/>
    <property type="evidence" value="ECO:0007669"/>
    <property type="project" value="UniProtKB-KW"/>
</dbReference>
<dbReference type="PANTHER" id="PTHR39321:SF3">
    <property type="entry name" value="PHOSPHOPANTETHEINE ADENYLYLTRANSFERASE"/>
    <property type="match status" value="1"/>
</dbReference>
<dbReference type="GO" id="GO:0004515">
    <property type="term" value="F:nicotinate-nucleotide adenylyltransferase activity"/>
    <property type="evidence" value="ECO:0007669"/>
    <property type="project" value="UniProtKB-UniRule"/>
</dbReference>
<dbReference type="AlphaFoldDB" id="A0A268P412"/>
<dbReference type="InterPro" id="IPR004821">
    <property type="entry name" value="Cyt_trans-like"/>
</dbReference>
<evidence type="ECO:0000256" key="8">
    <source>
        <dbReference type="ARBA" id="ARBA00023027"/>
    </source>
</evidence>
<comment type="caution">
    <text evidence="12">The sequence shown here is derived from an EMBL/GenBank/DDBJ whole genome shotgun (WGS) entry which is preliminary data.</text>
</comment>
<name>A0A268P412_SHOCL</name>
<gene>
    <name evidence="10 12" type="primary">nadD</name>
    <name evidence="12" type="ORF">CHH72_00780</name>
</gene>
<dbReference type="NCBIfam" id="TIGR00482">
    <property type="entry name" value="nicotinate (nicotinamide) nucleotide adenylyltransferase"/>
    <property type="match status" value="1"/>
</dbReference>
<dbReference type="EMBL" id="NPCC01000004">
    <property type="protein sequence ID" value="PAE90457.1"/>
    <property type="molecule type" value="Genomic_DNA"/>
</dbReference>
<evidence type="ECO:0000256" key="9">
    <source>
        <dbReference type="ARBA" id="ARBA00048721"/>
    </source>
</evidence>
<protein>
    <recommendedName>
        <fullName evidence="10">Probable nicotinate-nucleotide adenylyltransferase</fullName>
        <ecNumber evidence="10">2.7.7.18</ecNumber>
    </recommendedName>
    <alternativeName>
        <fullName evidence="10">Deamido-NAD(+) diphosphorylase</fullName>
    </alternativeName>
    <alternativeName>
        <fullName evidence="10">Deamido-NAD(+) pyrophosphorylase</fullName>
    </alternativeName>
    <alternativeName>
        <fullName evidence="10">Nicotinate mononucleotide adenylyltransferase</fullName>
        <shortName evidence="10">NaMN adenylyltransferase</shortName>
    </alternativeName>
</protein>
<dbReference type="InterPro" id="IPR005248">
    <property type="entry name" value="NadD/NMNAT"/>
</dbReference>
<sequence length="192" mass="21823">MKRIGLFGGTFDPPHLGHLLIAQEALTAVKLDEVWFVPVSTPPHKERAGLTSGKDRYDMVKAALVQEGRFRVCDIELIRKGKSYTIDTVRELKQTYPDDEFFFLIGGDMVDMLPEWRGIDELKQLVTFVAFNRPGASAKSQPDIHFVPFVEVNISSSLIRERLAKGKPIRYFVTPAVEQLIEERNLYGDNNE</sequence>
<evidence type="ECO:0000313" key="12">
    <source>
        <dbReference type="EMBL" id="PAE90457.1"/>
    </source>
</evidence>
<dbReference type="Gene3D" id="3.40.50.620">
    <property type="entry name" value="HUPs"/>
    <property type="match status" value="1"/>
</dbReference>
<dbReference type="NCBIfam" id="NF000841">
    <property type="entry name" value="PRK00071.1-4"/>
    <property type="match status" value="1"/>
</dbReference>
<dbReference type="HAMAP" id="MF_00244">
    <property type="entry name" value="NaMN_adenylyltr"/>
    <property type="match status" value="1"/>
</dbReference>
<evidence type="ECO:0000256" key="7">
    <source>
        <dbReference type="ARBA" id="ARBA00022840"/>
    </source>
</evidence>
<evidence type="ECO:0000256" key="3">
    <source>
        <dbReference type="ARBA" id="ARBA00022642"/>
    </source>
</evidence>
<dbReference type="RefSeq" id="WP_073304007.1">
    <property type="nucleotide sequence ID" value="NZ_JAIEWK010000003.1"/>
</dbReference>
<evidence type="ECO:0000256" key="4">
    <source>
        <dbReference type="ARBA" id="ARBA00022679"/>
    </source>
</evidence>
<keyword evidence="5 10" id="KW-0548">Nucleotidyltransferase</keyword>
<comment type="similarity">
    <text evidence="10">Belongs to the NadD family.</text>
</comment>
<evidence type="ECO:0000256" key="10">
    <source>
        <dbReference type="HAMAP-Rule" id="MF_00244"/>
    </source>
</evidence>
<comment type="catalytic activity">
    <reaction evidence="9 10">
        <text>nicotinate beta-D-ribonucleotide + ATP + H(+) = deamido-NAD(+) + diphosphate</text>
        <dbReference type="Rhea" id="RHEA:22860"/>
        <dbReference type="ChEBI" id="CHEBI:15378"/>
        <dbReference type="ChEBI" id="CHEBI:30616"/>
        <dbReference type="ChEBI" id="CHEBI:33019"/>
        <dbReference type="ChEBI" id="CHEBI:57502"/>
        <dbReference type="ChEBI" id="CHEBI:58437"/>
        <dbReference type="EC" id="2.7.7.18"/>
    </reaction>
</comment>
<dbReference type="SUPFAM" id="SSF52374">
    <property type="entry name" value="Nucleotidylyl transferase"/>
    <property type="match status" value="1"/>
</dbReference>
<evidence type="ECO:0000259" key="11">
    <source>
        <dbReference type="Pfam" id="PF01467"/>
    </source>
</evidence>
<keyword evidence="8 10" id="KW-0520">NAD</keyword>
<dbReference type="CDD" id="cd02165">
    <property type="entry name" value="NMNAT"/>
    <property type="match status" value="1"/>
</dbReference>
<evidence type="ECO:0000256" key="2">
    <source>
        <dbReference type="ARBA" id="ARBA00005019"/>
    </source>
</evidence>
<feature type="domain" description="Cytidyltransferase-like" evidence="11">
    <location>
        <begin position="6"/>
        <end position="162"/>
    </location>
</feature>
<keyword evidence="3 10" id="KW-0662">Pyridine nucleotide biosynthesis</keyword>
<dbReference type="NCBIfam" id="NF000840">
    <property type="entry name" value="PRK00071.1-3"/>
    <property type="match status" value="1"/>
</dbReference>
<dbReference type="PANTHER" id="PTHR39321">
    <property type="entry name" value="NICOTINATE-NUCLEOTIDE ADENYLYLTRANSFERASE-RELATED"/>
    <property type="match status" value="1"/>
</dbReference>
<keyword evidence="7 10" id="KW-0067">ATP-binding</keyword>
<dbReference type="GO" id="GO:0009435">
    <property type="term" value="P:NAD+ biosynthetic process"/>
    <property type="evidence" value="ECO:0007669"/>
    <property type="project" value="UniProtKB-UniRule"/>
</dbReference>
<accession>A0A268P412</accession>